<dbReference type="AlphaFoldDB" id="A0A174WR99"/>
<keyword evidence="2" id="KW-1133">Transmembrane helix</keyword>
<organism evidence="3 4">
    <name type="scientific">Bacteroides caccae</name>
    <dbReference type="NCBI Taxonomy" id="47678"/>
    <lineage>
        <taxon>Bacteria</taxon>
        <taxon>Pseudomonadati</taxon>
        <taxon>Bacteroidota</taxon>
        <taxon>Bacteroidia</taxon>
        <taxon>Bacteroidales</taxon>
        <taxon>Bacteroidaceae</taxon>
        <taxon>Bacteroides</taxon>
    </lineage>
</organism>
<name>A0A174WR99_9BACE</name>
<accession>A0A174WR99</accession>
<proteinExistence type="predicted"/>
<evidence type="ECO:0000256" key="2">
    <source>
        <dbReference type="SAM" id="Phobius"/>
    </source>
</evidence>
<dbReference type="EMBL" id="CZBL01000016">
    <property type="protein sequence ID" value="CUQ45539.1"/>
    <property type="molecule type" value="Genomic_DNA"/>
</dbReference>
<sequence>MAIRKSKINIDTEERSDFDNMMNDVENEVEEQQAEDGLVNRVPELKQLSEDIDKATNTFINAALELESAIQQYQRAEAKLGGAVTTISKKVDTINQHIDKVLENAPTKLKVAVNVNDADWQKIQELFAKERQWMTAQMQTHIREVNSMLADERKKVRERYKEYDGCYLGHYAQWFFWFFFTFGIFVVAGGIAMIVAQNCSK</sequence>
<keyword evidence="1" id="KW-0175">Coiled coil</keyword>
<feature type="transmembrane region" description="Helical" evidence="2">
    <location>
        <begin position="174"/>
        <end position="196"/>
    </location>
</feature>
<keyword evidence="2" id="KW-0472">Membrane</keyword>
<keyword evidence="2" id="KW-0812">Transmembrane</keyword>
<reference evidence="3 4" key="1">
    <citation type="submission" date="2015-09" db="EMBL/GenBank/DDBJ databases">
        <authorList>
            <consortium name="Pathogen Informatics"/>
        </authorList>
    </citation>
    <scope>NUCLEOTIDE SEQUENCE [LARGE SCALE GENOMIC DNA]</scope>
    <source>
        <strain evidence="3 4">2789STDY5834946</strain>
    </source>
</reference>
<evidence type="ECO:0000256" key="1">
    <source>
        <dbReference type="SAM" id="Coils"/>
    </source>
</evidence>
<evidence type="ECO:0000313" key="3">
    <source>
        <dbReference type="EMBL" id="CUQ45539.1"/>
    </source>
</evidence>
<evidence type="ECO:0000313" key="4">
    <source>
        <dbReference type="Proteomes" id="UP000095725"/>
    </source>
</evidence>
<feature type="coiled-coil region" evidence="1">
    <location>
        <begin position="15"/>
        <end position="79"/>
    </location>
</feature>
<dbReference type="Proteomes" id="UP000095725">
    <property type="component" value="Unassembled WGS sequence"/>
</dbReference>
<dbReference type="RefSeq" id="WP_172680744.1">
    <property type="nucleotide sequence ID" value="NZ_CZBL01000016.1"/>
</dbReference>
<protein>
    <submittedName>
        <fullName evidence="3">Uncharacterized protein</fullName>
    </submittedName>
</protein>
<gene>
    <name evidence="3" type="ORF">ERS852558_03449</name>
</gene>